<evidence type="ECO:0000313" key="8">
    <source>
        <dbReference type="EMBL" id="ADI17995.1"/>
    </source>
</evidence>
<name>E0XUA4_9DELT</name>
<keyword evidence="5" id="KW-0324">Glycolysis</keyword>
<dbReference type="AlphaFoldDB" id="E0XUA4"/>
<dbReference type="InterPro" id="IPR004456">
    <property type="entry name" value="Pglycerate_mutase_ApgM"/>
</dbReference>
<comment type="catalytic activity">
    <reaction evidence="1">
        <text>(2R)-2-phosphoglycerate = (2R)-3-phosphoglycerate</text>
        <dbReference type="Rhea" id="RHEA:15901"/>
        <dbReference type="ChEBI" id="CHEBI:58272"/>
        <dbReference type="ChEBI" id="CHEBI:58289"/>
        <dbReference type="EC" id="5.4.2.12"/>
    </reaction>
</comment>
<dbReference type="Gene3D" id="3.40.720.10">
    <property type="entry name" value="Alkaline Phosphatase, subunit A"/>
    <property type="match status" value="1"/>
</dbReference>
<comment type="pathway">
    <text evidence="3">Carbohydrate degradation.</text>
</comment>
<protein>
    <submittedName>
        <fullName evidence="8">Predicted phosphoglycerate mutase, ap superfamily</fullName>
    </submittedName>
</protein>
<feature type="domain" description="Metalloenzyme" evidence="7">
    <location>
        <begin position="2"/>
        <end position="382"/>
    </location>
</feature>
<accession>E0XUA4</accession>
<reference evidence="8" key="1">
    <citation type="journal article" date="2011" name="Environ. Microbiol.">
        <title>Time-series analyses of Monterey Bay coastal microbial picoplankton using a 'genome proxy' microarray.</title>
        <authorList>
            <person name="Rich V.I."/>
            <person name="Pham V.D."/>
            <person name="Eppley J."/>
            <person name="Shi Y."/>
            <person name="DeLong E.F."/>
        </authorList>
    </citation>
    <scope>NUCLEOTIDE SEQUENCE</scope>
</reference>
<dbReference type="GO" id="GO:0046872">
    <property type="term" value="F:metal ion binding"/>
    <property type="evidence" value="ECO:0007669"/>
    <property type="project" value="InterPro"/>
</dbReference>
<dbReference type="InterPro" id="IPR006124">
    <property type="entry name" value="Metalloenzyme"/>
</dbReference>
<dbReference type="InterPro" id="IPR042253">
    <property type="entry name" value="Pglycerate_mutase_ApgM_sf"/>
</dbReference>
<evidence type="ECO:0000256" key="5">
    <source>
        <dbReference type="ARBA" id="ARBA00023152"/>
    </source>
</evidence>
<evidence type="ECO:0000256" key="6">
    <source>
        <dbReference type="SAM" id="MobiDB-lite"/>
    </source>
</evidence>
<dbReference type="EMBL" id="GU474879">
    <property type="protein sequence ID" value="ADI17995.1"/>
    <property type="molecule type" value="Genomic_DNA"/>
</dbReference>
<dbReference type="Pfam" id="PF01676">
    <property type="entry name" value="Metalloenzyme"/>
    <property type="match status" value="1"/>
</dbReference>
<comment type="similarity">
    <text evidence="4">Belongs to the BPG-independent phosphoglycerate mutase family. A-PGAM subfamily.</text>
</comment>
<dbReference type="NCBIfam" id="TIGR00306">
    <property type="entry name" value="apgM"/>
    <property type="match status" value="1"/>
</dbReference>
<dbReference type="Pfam" id="PF10143">
    <property type="entry name" value="PhosphMutase"/>
    <property type="match status" value="1"/>
</dbReference>
<evidence type="ECO:0000256" key="2">
    <source>
        <dbReference type="ARBA" id="ARBA00002315"/>
    </source>
</evidence>
<dbReference type="PIRSF" id="PIRSF006392">
    <property type="entry name" value="IPGAM_arch"/>
    <property type="match status" value="1"/>
</dbReference>
<evidence type="ECO:0000256" key="4">
    <source>
        <dbReference type="ARBA" id="ARBA00005524"/>
    </source>
</evidence>
<organism evidence="8">
    <name type="scientific">uncultured delta proteobacterium HF0200_19J16</name>
    <dbReference type="NCBI Taxonomy" id="710831"/>
    <lineage>
        <taxon>Bacteria</taxon>
        <taxon>Deltaproteobacteria</taxon>
        <taxon>environmental samples</taxon>
    </lineage>
</organism>
<dbReference type="CDD" id="cd16011">
    <property type="entry name" value="iPGM_like"/>
    <property type="match status" value="1"/>
</dbReference>
<evidence type="ECO:0000256" key="3">
    <source>
        <dbReference type="ARBA" id="ARBA00004921"/>
    </source>
</evidence>
<dbReference type="GO" id="GO:0006096">
    <property type="term" value="P:glycolytic process"/>
    <property type="evidence" value="ECO:0007669"/>
    <property type="project" value="UniProtKB-KW"/>
</dbReference>
<evidence type="ECO:0000259" key="7">
    <source>
        <dbReference type="Pfam" id="PF01676"/>
    </source>
</evidence>
<dbReference type="SUPFAM" id="SSF53649">
    <property type="entry name" value="Alkaline phosphatase-like"/>
    <property type="match status" value="1"/>
</dbReference>
<dbReference type="GO" id="GO:0004619">
    <property type="term" value="F:phosphoglycerate mutase activity"/>
    <property type="evidence" value="ECO:0007669"/>
    <property type="project" value="UniProtKB-EC"/>
</dbReference>
<sequence>MGDRPVFELDNKTPLQAANLPAINQLAKEGQCGIADPVKPGIVASTVSGTLAILGYDPLEKNVARGVVEALGCGMKIDIGDVAFRGNWATLDEKGLIVDRRAGRIREGINELALSITGQKIDNVRIDVAAGTEHRIAVVMRGSGLQDCVSGSDPGDRSHSGINPRPIKPLNKNNQKCLRTAELLNLFELKARKILDKHPVNLKRVSNNLLPANAILTREPGQSHYFPKIKRPSGMGLSGICITGDDTISGIARITGLKVYKTKEMTANLDTNLTEKFKVAGNMLDKHGLVVLHIKGGDIAAHNKEPVKKKEFLQKIDSELGKFLKKRTEKLRLAITADHSTWSKEGTHIGDPVPVLLHGHGIKSDSVKEFDEHHVLNGELGRFRMYQLWNKFFK</sequence>
<dbReference type="InterPro" id="IPR017850">
    <property type="entry name" value="Alkaline_phosphatase_core_sf"/>
</dbReference>
<evidence type="ECO:0000256" key="1">
    <source>
        <dbReference type="ARBA" id="ARBA00000370"/>
    </source>
</evidence>
<feature type="region of interest" description="Disordered" evidence="6">
    <location>
        <begin position="148"/>
        <end position="171"/>
    </location>
</feature>
<proteinExistence type="inferred from homology"/>
<dbReference type="PANTHER" id="PTHR31209">
    <property type="entry name" value="COFACTOR-INDEPENDENT PHOSPHOGLYCERATE MUTASE"/>
    <property type="match status" value="1"/>
</dbReference>
<dbReference type="PANTHER" id="PTHR31209:SF0">
    <property type="entry name" value="METALLOENZYME DOMAIN-CONTAINING PROTEIN"/>
    <property type="match status" value="1"/>
</dbReference>
<comment type="function">
    <text evidence="2">Catalyzes the interconversion of 2-phosphoglycerate and 3-phosphoglycerate.</text>
</comment>
<dbReference type="Gene3D" id="3.30.70.2130">
    <property type="entry name" value="Metalloenzyme domain"/>
    <property type="match status" value="1"/>
</dbReference>